<dbReference type="PANTHER" id="PTHR45228:SF8">
    <property type="entry name" value="TWO-COMPONENT RESPONSE REGULATOR-RELATED"/>
    <property type="match status" value="1"/>
</dbReference>
<dbReference type="PANTHER" id="PTHR45228">
    <property type="entry name" value="CYCLIC DI-GMP PHOSPHODIESTERASE TM_0186-RELATED"/>
    <property type="match status" value="1"/>
</dbReference>
<dbReference type="InterPro" id="IPR052020">
    <property type="entry name" value="Cyclic_di-GMP/3'3'-cGAMP_PDE"/>
</dbReference>
<reference evidence="2 3" key="1">
    <citation type="submission" date="2019-07" db="EMBL/GenBank/DDBJ databases">
        <title>Deinococcus detaillus sp. nov., isolated from humus soil in Antarctica.</title>
        <authorList>
            <person name="Zhang K."/>
        </authorList>
    </citation>
    <scope>NUCLEOTIDE SEQUENCE [LARGE SCALE GENOMIC DNA]</scope>
    <source>
        <strain evidence="2 3">H1</strain>
    </source>
</reference>
<dbReference type="Pfam" id="PF13487">
    <property type="entry name" value="HD_5"/>
    <property type="match status" value="1"/>
</dbReference>
<gene>
    <name evidence="2" type="ORF">FNU79_14710</name>
</gene>
<sequence length="140" mass="15413">MLLRAVISLTAGRGEVAWPLVLSRGFIPHVVQGHELATRIAGLSTPTLDVIRSHHECWNGSGYPDGLAGTDIPLSARIFAVCDVYDALISERPYKKAWSHEDAVLEIERQSGQHFDPDVVRAFLSLMEVGKRIEPQPCAL</sequence>
<evidence type="ECO:0000313" key="2">
    <source>
        <dbReference type="EMBL" id="TSA81814.1"/>
    </source>
</evidence>
<accession>A0A553UNK7</accession>
<dbReference type="OrthoDB" id="9798833at2"/>
<proteinExistence type="predicted"/>
<keyword evidence="3" id="KW-1185">Reference proteome</keyword>
<feature type="domain" description="HD-GYP" evidence="1">
    <location>
        <begin position="1"/>
        <end position="139"/>
    </location>
</feature>
<dbReference type="Gene3D" id="1.10.3210.10">
    <property type="entry name" value="Hypothetical protein af1432"/>
    <property type="match status" value="1"/>
</dbReference>
<dbReference type="CDD" id="cd00077">
    <property type="entry name" value="HDc"/>
    <property type="match status" value="1"/>
</dbReference>
<dbReference type="AlphaFoldDB" id="A0A553UNK7"/>
<dbReference type="SUPFAM" id="SSF109604">
    <property type="entry name" value="HD-domain/PDEase-like"/>
    <property type="match status" value="1"/>
</dbReference>
<dbReference type="EMBL" id="VKDB01000020">
    <property type="protein sequence ID" value="TSA81814.1"/>
    <property type="molecule type" value="Genomic_DNA"/>
</dbReference>
<evidence type="ECO:0000313" key="3">
    <source>
        <dbReference type="Proteomes" id="UP000316092"/>
    </source>
</evidence>
<comment type="caution">
    <text evidence="2">The sequence shown here is derived from an EMBL/GenBank/DDBJ whole genome shotgun (WGS) entry which is preliminary data.</text>
</comment>
<dbReference type="InterPro" id="IPR003607">
    <property type="entry name" value="HD/PDEase_dom"/>
</dbReference>
<protein>
    <submittedName>
        <fullName evidence="2">HD domain-containing protein</fullName>
    </submittedName>
</protein>
<name>A0A553UNK7_9DEIO</name>
<dbReference type="InterPro" id="IPR037522">
    <property type="entry name" value="HD_GYP_dom"/>
</dbReference>
<dbReference type="RefSeq" id="WP_143721559.1">
    <property type="nucleotide sequence ID" value="NZ_VKDB01000020.1"/>
</dbReference>
<organism evidence="2 3">
    <name type="scientific">Deinococcus detaillensis</name>
    <dbReference type="NCBI Taxonomy" id="2592048"/>
    <lineage>
        <taxon>Bacteria</taxon>
        <taxon>Thermotogati</taxon>
        <taxon>Deinococcota</taxon>
        <taxon>Deinococci</taxon>
        <taxon>Deinococcales</taxon>
        <taxon>Deinococcaceae</taxon>
        <taxon>Deinococcus</taxon>
    </lineage>
</organism>
<evidence type="ECO:0000259" key="1">
    <source>
        <dbReference type="PROSITE" id="PS51832"/>
    </source>
</evidence>
<dbReference type="PROSITE" id="PS51832">
    <property type="entry name" value="HD_GYP"/>
    <property type="match status" value="1"/>
</dbReference>
<dbReference type="Proteomes" id="UP000316092">
    <property type="component" value="Unassembled WGS sequence"/>
</dbReference>